<accession>A0A963Z5N3</accession>
<keyword evidence="1" id="KW-0533">Nickel</keyword>
<dbReference type="PANTHER" id="PTHR36566:SF1">
    <property type="entry name" value="PYRIDINIUM-3,5-BISTHIOCARBOXYLIC ACID MONONUCLEOTIDE NICKEL INSERTION PROTEIN"/>
    <property type="match status" value="1"/>
</dbReference>
<dbReference type="Gene3D" id="3.30.70.1380">
    <property type="entry name" value="Transcriptional regulatory protein pf0864 domain like"/>
    <property type="match status" value="1"/>
</dbReference>
<dbReference type="EMBL" id="JAESVA010000006">
    <property type="protein sequence ID" value="MCB8882263.1"/>
    <property type="molecule type" value="Genomic_DNA"/>
</dbReference>
<reference evidence="2 3" key="1">
    <citation type="journal article" date="2021" name="Microorganisms">
        <title>Acidisoma silvae sp. nov. and Acidisomacellulosilytica sp. nov., Two Acidophilic Bacteria Isolated from Decaying Wood, Hydrolyzing Cellulose and Producing Poly-3-hydroxybutyrate.</title>
        <authorList>
            <person name="Mieszkin S."/>
            <person name="Pouder E."/>
            <person name="Uroz S."/>
            <person name="Simon-Colin C."/>
            <person name="Alain K."/>
        </authorList>
    </citation>
    <scope>NUCLEOTIDE SEQUENCE [LARGE SCALE GENOMIC DNA]</scope>
    <source>
        <strain evidence="2 3">HW T5.17</strain>
    </source>
</reference>
<dbReference type="Proteomes" id="UP000721844">
    <property type="component" value="Unassembled WGS sequence"/>
</dbReference>
<proteinExistence type="predicted"/>
<comment type="caution">
    <text evidence="2">The sequence shown here is derived from an EMBL/GenBank/DDBJ whole genome shotgun (WGS) entry which is preliminary data.</text>
</comment>
<keyword evidence="3" id="KW-1185">Reference proteome</keyword>
<sequence>MTKTAIMLDAVGGIAGDMFVSAMVDALPALRERVLADAAAVLPEGAGVPRLEPGMSGGLRCLRFGLAEPGHHHHAAHFAAMVARIEAAALSPGTAVQAIAILRLLAESEAAIHGTAVEDVHFHEIGDWDSLMDVVAAGSIAAALPGVDWAVSDLPRGGGMVRTAHGLLPVPAPATMRLLTGFAWRDDGVSGERVTPTGAAILRHLVSVSGDPISGVKLSGVAGRLRASGTGAGTRELSDLPNVLRATVFETSDSGGAEDILVLSFDIDDMTGEEIGIAADRLRARDTVRDLVISTAFGKKGRVVHVFRLMLRAEDQAAVAEACFAETSTIGLRWHMERRAILPRRAETSDGVRIKIATRGTGSSRKAESDDLMLGASLEARRAAKRRAEEG</sequence>
<dbReference type="AlphaFoldDB" id="A0A963Z5N3"/>
<dbReference type="RefSeq" id="WP_227308926.1">
    <property type="nucleotide sequence ID" value="NZ_JAESVA010000006.1"/>
</dbReference>
<dbReference type="Pfam" id="PF01969">
    <property type="entry name" value="Ni_insertion"/>
    <property type="match status" value="1"/>
</dbReference>
<evidence type="ECO:0000256" key="1">
    <source>
        <dbReference type="ARBA" id="ARBA00022596"/>
    </source>
</evidence>
<gene>
    <name evidence="2" type="ORF">ACELLULO517_18595</name>
</gene>
<protein>
    <submittedName>
        <fullName evidence="2">LarC family nickel insertion protein</fullName>
    </submittedName>
</protein>
<organism evidence="2 3">
    <name type="scientific">Acidisoma cellulosilyticum</name>
    <dbReference type="NCBI Taxonomy" id="2802395"/>
    <lineage>
        <taxon>Bacteria</taxon>
        <taxon>Pseudomonadati</taxon>
        <taxon>Pseudomonadota</taxon>
        <taxon>Alphaproteobacteria</taxon>
        <taxon>Acetobacterales</taxon>
        <taxon>Acidocellaceae</taxon>
        <taxon>Acidisoma</taxon>
    </lineage>
</organism>
<evidence type="ECO:0000313" key="3">
    <source>
        <dbReference type="Proteomes" id="UP000721844"/>
    </source>
</evidence>
<evidence type="ECO:0000313" key="2">
    <source>
        <dbReference type="EMBL" id="MCB8882263.1"/>
    </source>
</evidence>
<dbReference type="PANTHER" id="PTHR36566">
    <property type="entry name" value="NICKEL INSERTION PROTEIN-RELATED"/>
    <property type="match status" value="1"/>
</dbReference>
<name>A0A963Z5N3_9PROT</name>
<dbReference type="InterPro" id="IPR002822">
    <property type="entry name" value="Ni_insertion"/>
</dbReference>